<protein>
    <submittedName>
        <fullName evidence="1">Uncharacterized protein</fullName>
    </submittedName>
</protein>
<accession>A0A4Y3TNN1</accession>
<keyword evidence="2" id="KW-1185">Reference proteome</keyword>
<evidence type="ECO:0000313" key="2">
    <source>
        <dbReference type="Proteomes" id="UP000317617"/>
    </source>
</evidence>
<reference evidence="1 2" key="1">
    <citation type="submission" date="2019-06" db="EMBL/GenBank/DDBJ databases">
        <title>Whole genome shotgun sequence of Acetobacter orleanensis NBRC 13752.</title>
        <authorList>
            <person name="Hosoyama A."/>
            <person name="Uohara A."/>
            <person name="Ohji S."/>
            <person name="Ichikawa N."/>
        </authorList>
    </citation>
    <scope>NUCLEOTIDE SEQUENCE [LARGE SCALE GENOMIC DNA]</scope>
    <source>
        <strain evidence="1 2">NBRC 13752</strain>
    </source>
</reference>
<gene>
    <name evidence="1" type="ORF">AOR01nite_11140</name>
</gene>
<dbReference type="EMBL" id="BJMU01000004">
    <property type="protein sequence ID" value="GEB82637.1"/>
    <property type="molecule type" value="Genomic_DNA"/>
</dbReference>
<proteinExistence type="predicted"/>
<comment type="caution">
    <text evidence="1">The sequence shown here is derived from an EMBL/GenBank/DDBJ whole genome shotgun (WGS) entry which is preliminary data.</text>
</comment>
<evidence type="ECO:0000313" key="1">
    <source>
        <dbReference type="EMBL" id="GEB82637.1"/>
    </source>
</evidence>
<sequence length="65" mass="7025">MSIEGDFNELLSTIKVELISSGNDVLSIKYLFPELPPFPVVTATDKVFPRHAAPDNALRAIALAA</sequence>
<organism evidence="1 2">
    <name type="scientific">Acetobacter orleanensis</name>
    <dbReference type="NCBI Taxonomy" id="104099"/>
    <lineage>
        <taxon>Bacteria</taxon>
        <taxon>Pseudomonadati</taxon>
        <taxon>Pseudomonadota</taxon>
        <taxon>Alphaproteobacteria</taxon>
        <taxon>Acetobacterales</taxon>
        <taxon>Acetobacteraceae</taxon>
        <taxon>Acetobacter</taxon>
    </lineage>
</organism>
<dbReference type="Proteomes" id="UP000317617">
    <property type="component" value="Unassembled WGS sequence"/>
</dbReference>
<dbReference type="AlphaFoldDB" id="A0A4Y3TNN1"/>
<dbReference type="RefSeq" id="WP_141325360.1">
    <property type="nucleotide sequence ID" value="NZ_NWTP01000002.1"/>
</dbReference>
<name>A0A4Y3TNN1_9PROT</name>